<dbReference type="CDD" id="cd11304">
    <property type="entry name" value="Cadherin_repeat"/>
    <property type="match status" value="1"/>
</dbReference>
<evidence type="ECO:0000313" key="2">
    <source>
        <dbReference type="Ensembl" id="ENSSOCP00000017466.1"/>
    </source>
</evidence>
<sequence>SLGEIRVVGPLDSQQHKSYRLTVRLTDTHNDLDLAKSRSRLCDVAVRLQPLVVTRTEAVWHPPAWFVAVLTVSGILLLATLGLAKPPRGDEWLDPCIHCCSDHAREKTQARPL</sequence>
<evidence type="ECO:0000256" key="1">
    <source>
        <dbReference type="SAM" id="Phobius"/>
    </source>
</evidence>
<dbReference type="Proteomes" id="UP000694551">
    <property type="component" value="Unplaced"/>
</dbReference>
<name>A0A8D0FLA7_STROC</name>
<reference evidence="2" key="2">
    <citation type="submission" date="2025-09" db="UniProtKB">
        <authorList>
            <consortium name="Ensembl"/>
        </authorList>
    </citation>
    <scope>IDENTIFICATION</scope>
</reference>
<keyword evidence="1" id="KW-0472">Membrane</keyword>
<proteinExistence type="predicted"/>
<reference evidence="2" key="1">
    <citation type="submission" date="2025-08" db="UniProtKB">
        <authorList>
            <consortium name="Ensembl"/>
        </authorList>
    </citation>
    <scope>IDENTIFICATION</scope>
</reference>
<evidence type="ECO:0000313" key="3">
    <source>
        <dbReference type="Proteomes" id="UP000694551"/>
    </source>
</evidence>
<dbReference type="Ensembl" id="ENSSOCT00000017913.1">
    <property type="protein sequence ID" value="ENSSOCP00000017466.1"/>
    <property type="gene ID" value="ENSSOCG00000013133.1"/>
</dbReference>
<accession>A0A8D0FLA7</accession>
<keyword evidence="3" id="KW-1185">Reference proteome</keyword>
<protein>
    <submittedName>
        <fullName evidence="2">Uncharacterized protein</fullName>
    </submittedName>
</protein>
<feature type="transmembrane region" description="Helical" evidence="1">
    <location>
        <begin position="64"/>
        <end position="84"/>
    </location>
</feature>
<dbReference type="AlphaFoldDB" id="A0A8D0FLA7"/>
<keyword evidence="1" id="KW-0812">Transmembrane</keyword>
<keyword evidence="1" id="KW-1133">Transmembrane helix</keyword>
<organism evidence="2 3">
    <name type="scientific">Strix occidentalis caurina</name>
    <name type="common">northern spotted owl</name>
    <dbReference type="NCBI Taxonomy" id="311401"/>
    <lineage>
        <taxon>Eukaryota</taxon>
        <taxon>Metazoa</taxon>
        <taxon>Chordata</taxon>
        <taxon>Craniata</taxon>
        <taxon>Vertebrata</taxon>
        <taxon>Euteleostomi</taxon>
        <taxon>Archelosauria</taxon>
        <taxon>Archosauria</taxon>
        <taxon>Dinosauria</taxon>
        <taxon>Saurischia</taxon>
        <taxon>Theropoda</taxon>
        <taxon>Coelurosauria</taxon>
        <taxon>Aves</taxon>
        <taxon>Neognathae</taxon>
        <taxon>Neoaves</taxon>
        <taxon>Telluraves</taxon>
        <taxon>Strigiformes</taxon>
        <taxon>Strigidae</taxon>
        <taxon>Strix</taxon>
    </lineage>
</organism>